<dbReference type="Proteomes" id="UP001219585">
    <property type="component" value="Chromosome"/>
</dbReference>
<reference evidence="3" key="1">
    <citation type="submission" date="2022-11" db="EMBL/GenBank/DDBJ databases">
        <title>Lysinibacillus irui.</title>
        <authorList>
            <person name="Akintayo S.O."/>
        </authorList>
    </citation>
    <scope>NUCLEOTIDE SEQUENCE</scope>
    <source>
        <strain evidence="3">IRB4-01</strain>
    </source>
</reference>
<dbReference type="EMBL" id="CP113527">
    <property type="protein sequence ID" value="WDV06637.1"/>
    <property type="molecule type" value="Genomic_DNA"/>
</dbReference>
<sequence>MAVVSTDKWLEEFISARKLARKKELNSLQCSILCERLGEIFQDGLPEEIQFSLQQQGLFLPNEVVQLEKLKKNNVWDCVEQEFIYLQQKWNGPAVPIYIFPITQQQTMTNKNGVAYPQALFLFIGEIETRELQALFAHEYNHVCRLHNLKKSLGDMTLLDSLILEGLAECAVQELYGEKWLLPWLKNYKLEELLALWKTYFLPHLKLQGVEKHRPFLYGGKLPLWIGYCIGYEIVQTYIKNHPTHHPLSISSQDILAGSDFPLQ</sequence>
<proteinExistence type="predicted"/>
<accession>A0AAJ5RLA3</accession>
<keyword evidence="3" id="KW-0378">Hydrolase</keyword>
<dbReference type="Pfam" id="PF10026">
    <property type="entry name" value="DUF2268"/>
    <property type="match status" value="1"/>
</dbReference>
<gene>
    <name evidence="3" type="ORF">OU989_20815</name>
    <name evidence="2" type="ORF">U6C28_19480</name>
</gene>
<feature type="domain" description="DUF2268" evidence="1">
    <location>
        <begin position="75"/>
        <end position="250"/>
    </location>
</feature>
<organism evidence="3 4">
    <name type="scientific">Lysinibacillus irui</name>
    <dbReference type="NCBI Taxonomy" id="2998077"/>
    <lineage>
        <taxon>Bacteria</taxon>
        <taxon>Bacillati</taxon>
        <taxon>Bacillota</taxon>
        <taxon>Bacilli</taxon>
        <taxon>Bacillales</taxon>
        <taxon>Bacillaceae</taxon>
        <taxon>Lysinibacillus</taxon>
    </lineage>
</organism>
<protein>
    <submittedName>
        <fullName evidence="3">DUF2268 domain-containing putative Zn-dependent protease</fullName>
    </submittedName>
</protein>
<dbReference type="Proteomes" id="UP001289615">
    <property type="component" value="Unassembled WGS sequence"/>
</dbReference>
<dbReference type="AlphaFoldDB" id="A0AAJ5RLA3"/>
<reference evidence="2 5" key="2">
    <citation type="submission" date="2023-12" db="EMBL/GenBank/DDBJ databases">
        <title>Genome comparison identifies genes involved in endophytic behavior of Lysinibacillus irui and provides insights into its role as a plant-growth promoting bacterium.</title>
        <authorList>
            <person name="Hilario S."/>
            <person name="Matos I."/>
            <person name="Goncalves M.F.M."/>
            <person name="Pardo C.A."/>
            <person name="Santos M.J."/>
        </authorList>
    </citation>
    <scope>NUCLEOTIDE SEQUENCE [LARGE SCALE GENOMIC DNA]</scope>
    <source>
        <strain evidence="2 5">B3</strain>
    </source>
</reference>
<dbReference type="GO" id="GO:0008233">
    <property type="term" value="F:peptidase activity"/>
    <property type="evidence" value="ECO:0007669"/>
    <property type="project" value="UniProtKB-KW"/>
</dbReference>
<evidence type="ECO:0000313" key="4">
    <source>
        <dbReference type="Proteomes" id="UP001219585"/>
    </source>
</evidence>
<evidence type="ECO:0000259" key="1">
    <source>
        <dbReference type="Pfam" id="PF10026"/>
    </source>
</evidence>
<dbReference type="EMBL" id="JAXUIA010000015">
    <property type="protein sequence ID" value="MEA0978487.1"/>
    <property type="molecule type" value="Genomic_DNA"/>
</dbReference>
<dbReference type="KEGG" id="liu:OU989_20815"/>
<keyword evidence="5" id="KW-1185">Reference proteome</keyword>
<dbReference type="InterPro" id="IPR018728">
    <property type="entry name" value="DUF2268"/>
</dbReference>
<dbReference type="GO" id="GO:0006508">
    <property type="term" value="P:proteolysis"/>
    <property type="evidence" value="ECO:0007669"/>
    <property type="project" value="UniProtKB-KW"/>
</dbReference>
<evidence type="ECO:0000313" key="5">
    <source>
        <dbReference type="Proteomes" id="UP001289615"/>
    </source>
</evidence>
<keyword evidence="3" id="KW-0645">Protease</keyword>
<dbReference type="RefSeq" id="WP_274794824.1">
    <property type="nucleotide sequence ID" value="NZ_CP113527.1"/>
</dbReference>
<evidence type="ECO:0000313" key="3">
    <source>
        <dbReference type="EMBL" id="WDV06637.1"/>
    </source>
</evidence>
<name>A0AAJ5RLA3_9BACI</name>
<evidence type="ECO:0000313" key="2">
    <source>
        <dbReference type="EMBL" id="MEA0978487.1"/>
    </source>
</evidence>